<proteinExistence type="predicted"/>
<reference evidence="2" key="2">
    <citation type="journal article" date="2021" name="PeerJ">
        <title>Extensive microbial diversity within the chicken gut microbiome revealed by metagenomics and culture.</title>
        <authorList>
            <person name="Gilroy R."/>
            <person name="Ravi A."/>
            <person name="Getino M."/>
            <person name="Pursley I."/>
            <person name="Horton D.L."/>
            <person name="Alikhan N.F."/>
            <person name="Baker D."/>
            <person name="Gharbi K."/>
            <person name="Hall N."/>
            <person name="Watson M."/>
            <person name="Adriaenssens E.M."/>
            <person name="Foster-Nyarko E."/>
            <person name="Jarju S."/>
            <person name="Secka A."/>
            <person name="Antonio M."/>
            <person name="Oren A."/>
            <person name="Chaudhuri R.R."/>
            <person name="La Ragione R."/>
            <person name="Hildebrand F."/>
            <person name="Pallen M.J."/>
        </authorList>
    </citation>
    <scope>NUCLEOTIDE SEQUENCE</scope>
    <source>
        <strain evidence="2">7293</strain>
    </source>
</reference>
<dbReference type="AlphaFoldDB" id="A0A9D9E1V2"/>
<evidence type="ECO:0000256" key="1">
    <source>
        <dbReference type="SAM" id="Phobius"/>
    </source>
</evidence>
<keyword evidence="1" id="KW-0472">Membrane</keyword>
<gene>
    <name evidence="2" type="ORF">IAA97_08450</name>
</gene>
<reference evidence="2" key="1">
    <citation type="submission" date="2020-10" db="EMBL/GenBank/DDBJ databases">
        <authorList>
            <person name="Gilroy R."/>
        </authorList>
    </citation>
    <scope>NUCLEOTIDE SEQUENCE</scope>
    <source>
        <strain evidence="2">7293</strain>
    </source>
</reference>
<dbReference type="Proteomes" id="UP000823615">
    <property type="component" value="Unassembled WGS sequence"/>
</dbReference>
<keyword evidence="1" id="KW-0812">Transmembrane</keyword>
<keyword evidence="1" id="KW-1133">Transmembrane helix</keyword>
<sequence length="88" mass="9195">MNDFELSKNIARPIKGAIIVMLVLAFIVVFIPLWQLGAASSGTAALGAAERTIADNEREGRALRAAIAAGLSAAEEEFTVSASNGYQS</sequence>
<evidence type="ECO:0000313" key="2">
    <source>
        <dbReference type="EMBL" id="MBO8436993.1"/>
    </source>
</evidence>
<feature type="transmembrane region" description="Helical" evidence="1">
    <location>
        <begin position="16"/>
        <end position="34"/>
    </location>
</feature>
<comment type="caution">
    <text evidence="2">The sequence shown here is derived from an EMBL/GenBank/DDBJ whole genome shotgun (WGS) entry which is preliminary data.</text>
</comment>
<dbReference type="EMBL" id="JADIMT010000095">
    <property type="protein sequence ID" value="MBO8436993.1"/>
    <property type="molecule type" value="Genomic_DNA"/>
</dbReference>
<evidence type="ECO:0000313" key="3">
    <source>
        <dbReference type="Proteomes" id="UP000823615"/>
    </source>
</evidence>
<organism evidence="2 3">
    <name type="scientific">Candidatus Ornithospirochaeta stercoripullorum</name>
    <dbReference type="NCBI Taxonomy" id="2840899"/>
    <lineage>
        <taxon>Bacteria</taxon>
        <taxon>Pseudomonadati</taxon>
        <taxon>Spirochaetota</taxon>
        <taxon>Spirochaetia</taxon>
        <taxon>Spirochaetales</taxon>
        <taxon>Spirochaetaceae</taxon>
        <taxon>Spirochaetaceae incertae sedis</taxon>
        <taxon>Candidatus Ornithospirochaeta</taxon>
    </lineage>
</organism>
<accession>A0A9D9E1V2</accession>
<protein>
    <submittedName>
        <fullName evidence="2">Uncharacterized protein</fullName>
    </submittedName>
</protein>
<name>A0A9D9E1V2_9SPIO</name>